<protein>
    <submittedName>
        <fullName evidence="1">Uncharacterized protein</fullName>
    </submittedName>
</protein>
<dbReference type="EMBL" id="MCFG01000283">
    <property type="protein sequence ID" value="ORX76699.1"/>
    <property type="molecule type" value="Genomic_DNA"/>
</dbReference>
<dbReference type="AlphaFoldDB" id="A0A1Y1WT29"/>
<dbReference type="Proteomes" id="UP000193944">
    <property type="component" value="Unassembled WGS sequence"/>
</dbReference>
<keyword evidence="2" id="KW-1185">Reference proteome</keyword>
<evidence type="ECO:0000313" key="1">
    <source>
        <dbReference type="EMBL" id="ORX76699.1"/>
    </source>
</evidence>
<gene>
    <name evidence="1" type="ORF">BCR32DRAFT_283877</name>
</gene>
<proteinExistence type="predicted"/>
<reference evidence="1 2" key="2">
    <citation type="submission" date="2016-08" db="EMBL/GenBank/DDBJ databases">
        <title>Pervasive Adenine N6-methylation of Active Genes in Fungi.</title>
        <authorList>
            <consortium name="DOE Joint Genome Institute"/>
            <person name="Mondo S.J."/>
            <person name="Dannebaum R.O."/>
            <person name="Kuo R.C."/>
            <person name="Labutti K."/>
            <person name="Haridas S."/>
            <person name="Kuo A."/>
            <person name="Salamov A."/>
            <person name="Ahrendt S.R."/>
            <person name="Lipzen A."/>
            <person name="Sullivan W."/>
            <person name="Andreopoulos W.B."/>
            <person name="Clum A."/>
            <person name="Lindquist E."/>
            <person name="Daum C."/>
            <person name="Ramamoorthy G.K."/>
            <person name="Gryganskyi A."/>
            <person name="Culley D."/>
            <person name="Magnuson J.K."/>
            <person name="James T.Y."/>
            <person name="O'Malley M.A."/>
            <person name="Stajich J.E."/>
            <person name="Spatafora J.W."/>
            <person name="Visel A."/>
            <person name="Grigoriev I.V."/>
        </authorList>
    </citation>
    <scope>NUCLEOTIDE SEQUENCE [LARGE SCALE GENOMIC DNA]</scope>
    <source>
        <strain evidence="1 2">S4</strain>
    </source>
</reference>
<name>A0A1Y1WT29_9FUNG</name>
<reference evidence="1 2" key="1">
    <citation type="submission" date="2016-08" db="EMBL/GenBank/DDBJ databases">
        <title>A Parts List for Fungal Cellulosomes Revealed by Comparative Genomics.</title>
        <authorList>
            <consortium name="DOE Joint Genome Institute"/>
            <person name="Haitjema C.H."/>
            <person name="Gilmore S.P."/>
            <person name="Henske J.K."/>
            <person name="Solomon K.V."/>
            <person name="De Groot R."/>
            <person name="Kuo A."/>
            <person name="Mondo S.J."/>
            <person name="Salamov A.A."/>
            <person name="Labutti K."/>
            <person name="Zhao Z."/>
            <person name="Chiniquy J."/>
            <person name="Barry K."/>
            <person name="Brewer H.M."/>
            <person name="Purvine S.O."/>
            <person name="Wright A.T."/>
            <person name="Boxma B."/>
            <person name="Van Alen T."/>
            <person name="Hackstein J.H."/>
            <person name="Baker S.E."/>
            <person name="Grigoriev I.V."/>
            <person name="O'Malley M.A."/>
        </authorList>
    </citation>
    <scope>NUCLEOTIDE SEQUENCE [LARGE SCALE GENOMIC DNA]</scope>
    <source>
        <strain evidence="1 2">S4</strain>
    </source>
</reference>
<comment type="caution">
    <text evidence="1">The sequence shown here is derived from an EMBL/GenBank/DDBJ whole genome shotgun (WGS) entry which is preliminary data.</text>
</comment>
<organism evidence="1 2">
    <name type="scientific">Anaeromyces robustus</name>
    <dbReference type="NCBI Taxonomy" id="1754192"/>
    <lineage>
        <taxon>Eukaryota</taxon>
        <taxon>Fungi</taxon>
        <taxon>Fungi incertae sedis</taxon>
        <taxon>Chytridiomycota</taxon>
        <taxon>Chytridiomycota incertae sedis</taxon>
        <taxon>Neocallimastigomycetes</taxon>
        <taxon>Neocallimastigales</taxon>
        <taxon>Neocallimastigaceae</taxon>
        <taxon>Anaeromyces</taxon>
    </lineage>
</organism>
<sequence>MSGKIRHYGQRYYVVGYDVMVFKNWKNFQIVLLKRFSSWAVKSSALVDRLKNKSVSEYREIKNWYWNDLADK</sequence>
<evidence type="ECO:0000313" key="2">
    <source>
        <dbReference type="Proteomes" id="UP000193944"/>
    </source>
</evidence>
<accession>A0A1Y1WT29</accession>